<dbReference type="EMBL" id="JAPHNI010001336">
    <property type="protein sequence ID" value="KAJ8105887.1"/>
    <property type="molecule type" value="Genomic_DNA"/>
</dbReference>
<name>A0ACC2HS41_9PLEO</name>
<evidence type="ECO:0000313" key="1">
    <source>
        <dbReference type="EMBL" id="KAJ8105887.1"/>
    </source>
</evidence>
<sequence>MYPSTSHLILAAELAALDRDTVLFALCEAANQLNAQPTRPFTSRGCMDELFMMELDDHHFRSTWNIGYLGDGLIGPAVAGYEWLSTSFGWSVQLHRLQSPLPRNGPNVGLAGEHPRTASWTNQVEKYPWQDSTDSKLMKRVRLINVGNGREGHVQVGSIAPFDAVSYSTVICVAALQALKKSKKKATQRLAMPASH</sequence>
<proteinExistence type="predicted"/>
<comment type="caution">
    <text evidence="1">The sequence shown here is derived from an EMBL/GenBank/DDBJ whole genome shotgun (WGS) entry which is preliminary data.</text>
</comment>
<reference evidence="1" key="1">
    <citation type="submission" date="2022-11" db="EMBL/GenBank/DDBJ databases">
        <title>Genome Sequence of Boeremia exigua.</title>
        <authorList>
            <person name="Buettner E."/>
        </authorList>
    </citation>
    <scope>NUCLEOTIDE SEQUENCE</scope>
    <source>
        <strain evidence="1">CU02</strain>
    </source>
</reference>
<keyword evidence="2" id="KW-1185">Reference proteome</keyword>
<protein>
    <submittedName>
        <fullName evidence="1">Uncharacterized protein</fullName>
    </submittedName>
</protein>
<evidence type="ECO:0000313" key="2">
    <source>
        <dbReference type="Proteomes" id="UP001153331"/>
    </source>
</evidence>
<gene>
    <name evidence="1" type="ORF">OPT61_g9907</name>
</gene>
<organism evidence="1 2">
    <name type="scientific">Boeremia exigua</name>
    <dbReference type="NCBI Taxonomy" id="749465"/>
    <lineage>
        <taxon>Eukaryota</taxon>
        <taxon>Fungi</taxon>
        <taxon>Dikarya</taxon>
        <taxon>Ascomycota</taxon>
        <taxon>Pezizomycotina</taxon>
        <taxon>Dothideomycetes</taxon>
        <taxon>Pleosporomycetidae</taxon>
        <taxon>Pleosporales</taxon>
        <taxon>Pleosporineae</taxon>
        <taxon>Didymellaceae</taxon>
        <taxon>Boeremia</taxon>
    </lineage>
</organism>
<dbReference type="Proteomes" id="UP001153331">
    <property type="component" value="Unassembled WGS sequence"/>
</dbReference>
<accession>A0ACC2HS41</accession>